<dbReference type="Gene3D" id="3.40.50.150">
    <property type="entry name" value="Vaccinia Virus protein VP39"/>
    <property type="match status" value="1"/>
</dbReference>
<dbReference type="STRING" id="264951.A0A443HIH6"/>
<dbReference type="PANTHER" id="PTHR43591:SF50">
    <property type="entry name" value="METHYLTRANSFERASE DOMAIN-CONTAINING PROTEIN-RELATED"/>
    <property type="match status" value="1"/>
</dbReference>
<dbReference type="Proteomes" id="UP000283841">
    <property type="component" value="Unassembled WGS sequence"/>
</dbReference>
<dbReference type="GeneID" id="39600895"/>
<dbReference type="SUPFAM" id="SSF53335">
    <property type="entry name" value="S-adenosyl-L-methionine-dependent methyltransferases"/>
    <property type="match status" value="1"/>
</dbReference>
<dbReference type="VEuPathDB" id="FungiDB:C8Q69DRAFT_481790"/>
<evidence type="ECO:0000313" key="3">
    <source>
        <dbReference type="Proteomes" id="UP000283841"/>
    </source>
</evidence>
<protein>
    <recommendedName>
        <fullName evidence="4">S-adenosyl-L-methionine-dependent methyltransferase</fullName>
    </recommendedName>
</protein>
<dbReference type="EMBL" id="RCNU01000018">
    <property type="protein sequence ID" value="RWQ91594.1"/>
    <property type="molecule type" value="Genomic_DNA"/>
</dbReference>
<dbReference type="RefSeq" id="XP_028481239.1">
    <property type="nucleotide sequence ID" value="XM_028631618.1"/>
</dbReference>
<dbReference type="AlphaFoldDB" id="A0A443HIH6"/>
<proteinExistence type="predicted"/>
<reference evidence="2 3" key="1">
    <citation type="journal article" date="2018" name="Front. Microbiol.">
        <title>Genomic and genetic insights into a cosmopolitan fungus, Paecilomyces variotii (Eurotiales).</title>
        <authorList>
            <person name="Urquhart A.S."/>
            <person name="Mondo S.J."/>
            <person name="Makela M.R."/>
            <person name="Hane J.K."/>
            <person name="Wiebenga A."/>
            <person name="He G."/>
            <person name="Mihaltcheva S."/>
            <person name="Pangilinan J."/>
            <person name="Lipzen A."/>
            <person name="Barry K."/>
            <person name="de Vries R.P."/>
            <person name="Grigoriev I.V."/>
            <person name="Idnurm A."/>
        </authorList>
    </citation>
    <scope>NUCLEOTIDE SEQUENCE [LARGE SCALE GENOMIC DNA]</scope>
    <source>
        <strain evidence="2 3">CBS 101075</strain>
    </source>
</reference>
<feature type="compositionally biased region" description="Polar residues" evidence="1">
    <location>
        <begin position="1"/>
        <end position="11"/>
    </location>
</feature>
<evidence type="ECO:0000313" key="2">
    <source>
        <dbReference type="EMBL" id="RWQ91594.1"/>
    </source>
</evidence>
<name>A0A443HIH6_BYSSP</name>
<keyword evidence="3" id="KW-1185">Reference proteome</keyword>
<accession>A0A443HIH6</accession>
<organism evidence="2 3">
    <name type="scientific">Byssochlamys spectabilis</name>
    <name type="common">Paecilomyces variotii</name>
    <dbReference type="NCBI Taxonomy" id="264951"/>
    <lineage>
        <taxon>Eukaryota</taxon>
        <taxon>Fungi</taxon>
        <taxon>Dikarya</taxon>
        <taxon>Ascomycota</taxon>
        <taxon>Pezizomycotina</taxon>
        <taxon>Eurotiomycetes</taxon>
        <taxon>Eurotiomycetidae</taxon>
        <taxon>Eurotiales</taxon>
        <taxon>Thermoascaceae</taxon>
        <taxon>Paecilomyces</taxon>
    </lineage>
</organism>
<dbReference type="PANTHER" id="PTHR43591">
    <property type="entry name" value="METHYLTRANSFERASE"/>
    <property type="match status" value="1"/>
</dbReference>
<evidence type="ECO:0008006" key="4">
    <source>
        <dbReference type="Google" id="ProtNLM"/>
    </source>
</evidence>
<dbReference type="CDD" id="cd02440">
    <property type="entry name" value="AdoMet_MTases"/>
    <property type="match status" value="1"/>
</dbReference>
<dbReference type="InterPro" id="IPR029063">
    <property type="entry name" value="SAM-dependent_MTases_sf"/>
</dbReference>
<comment type="caution">
    <text evidence="2">The sequence shown here is derived from an EMBL/GenBank/DDBJ whole genome shotgun (WGS) entry which is preliminary data.</text>
</comment>
<evidence type="ECO:0000256" key="1">
    <source>
        <dbReference type="SAM" id="MobiDB-lite"/>
    </source>
</evidence>
<feature type="region of interest" description="Disordered" evidence="1">
    <location>
        <begin position="1"/>
        <end position="23"/>
    </location>
</feature>
<gene>
    <name evidence="2" type="ORF">C8Q69DRAFT_481790</name>
</gene>
<sequence length="293" mass="32824">MGDNGAVSSGETEAYTLPRGEQEKERLETQHSLLVSIAGGLIHESVPKSEIQRVADIAAGTGIWLFDVARELNNPNNRYDGFDISDLQFPSEVPMGLGSINFTVHDMTKCFPEEYYGKYDLVNVRFVVQALKGVLVPTVISHLMELLRSGGYLQWHDAQWDDFRAIPPNEDIDYVNGIFINHMKAYGLSGRLPEQVEYGMKEIGFEDVVSKWVHTNETEFQPRINLQTRTGALATMPKALETLALQEGKPVDAAAIREKVKEVEGRIDRANRNGHNWDLAYVVVVGRKPTHDA</sequence>